<keyword evidence="1" id="KW-1185">Reference proteome</keyword>
<reference evidence="1" key="1">
    <citation type="journal article" date="2013" name="Nat. Biotechnol.">
        <title>Draft genome sequence of chickpea (Cicer arietinum) provides a resource for trait improvement.</title>
        <authorList>
            <person name="Varshney R.K."/>
            <person name="Song C."/>
            <person name="Saxena R.K."/>
            <person name="Azam S."/>
            <person name="Yu S."/>
            <person name="Sharpe A.G."/>
            <person name="Cannon S."/>
            <person name="Baek J."/>
            <person name="Rosen B.D."/>
            <person name="Tar'an B."/>
            <person name="Millan T."/>
            <person name="Zhang X."/>
            <person name="Ramsay L.D."/>
            <person name="Iwata A."/>
            <person name="Wang Y."/>
            <person name="Nelson W."/>
            <person name="Farmer A.D."/>
            <person name="Gaur P.M."/>
            <person name="Soderlund C."/>
            <person name="Penmetsa R.V."/>
            <person name="Xu C."/>
            <person name="Bharti A.K."/>
            <person name="He W."/>
            <person name="Winter P."/>
            <person name="Zhao S."/>
            <person name="Hane J.K."/>
            <person name="Carrasquilla-Garcia N."/>
            <person name="Condie J.A."/>
            <person name="Upadhyaya H.D."/>
            <person name="Luo M.C."/>
            <person name="Thudi M."/>
            <person name="Gowda C.L."/>
            <person name="Singh N.P."/>
            <person name="Lichtenzveig J."/>
            <person name="Gali K.K."/>
            <person name="Rubio J."/>
            <person name="Nadarajan N."/>
            <person name="Dolezel J."/>
            <person name="Bansal K.C."/>
            <person name="Xu X."/>
            <person name="Edwards D."/>
            <person name="Zhang G."/>
            <person name="Kahl G."/>
            <person name="Gil J."/>
            <person name="Singh K.B."/>
            <person name="Datta S.K."/>
            <person name="Jackson S.A."/>
            <person name="Wang J."/>
            <person name="Cook D.R."/>
        </authorList>
    </citation>
    <scope>NUCLEOTIDE SEQUENCE [LARGE SCALE GENOMIC DNA]</scope>
    <source>
        <strain evidence="1">cv. CDC Frontier</strain>
    </source>
</reference>
<evidence type="ECO:0000313" key="1">
    <source>
        <dbReference type="Proteomes" id="UP000087171"/>
    </source>
</evidence>
<organism evidence="1 2">
    <name type="scientific">Cicer arietinum</name>
    <name type="common">Chickpea</name>
    <name type="synonym">Garbanzo</name>
    <dbReference type="NCBI Taxonomy" id="3827"/>
    <lineage>
        <taxon>Eukaryota</taxon>
        <taxon>Viridiplantae</taxon>
        <taxon>Streptophyta</taxon>
        <taxon>Embryophyta</taxon>
        <taxon>Tracheophyta</taxon>
        <taxon>Spermatophyta</taxon>
        <taxon>Magnoliopsida</taxon>
        <taxon>eudicotyledons</taxon>
        <taxon>Gunneridae</taxon>
        <taxon>Pentapetalae</taxon>
        <taxon>rosids</taxon>
        <taxon>fabids</taxon>
        <taxon>Fabales</taxon>
        <taxon>Fabaceae</taxon>
        <taxon>Papilionoideae</taxon>
        <taxon>50 kb inversion clade</taxon>
        <taxon>NPAAA clade</taxon>
        <taxon>Hologalegina</taxon>
        <taxon>IRL clade</taxon>
        <taxon>Cicereae</taxon>
        <taxon>Cicer</taxon>
    </lineage>
</organism>
<dbReference type="AlphaFoldDB" id="A0A3Q7Y9N8"/>
<gene>
    <name evidence="2" type="primary">LOC101505546</name>
</gene>
<name>A0A3Q7Y9N8_CICAR</name>
<accession>A0A3Q7Y9N8</accession>
<sequence length="249" mass="26734">MQREFDRTQVAYVTFKDSQGAETAVLLTGSKIADLYVTISPVEKYQLPPEAIPSRPTNQSGAVVQKAEDVISTMLAKGFILGKDAINKTKSFDERLQLSSNASSTVASIDHKLGLSDKLSIGSTIVNEKVKEMDERYQLSGMTKSAIAVAEQKASSAGSAIMSNSYVLTGASWVSSAFSAIAKAAGDVSTMTMEKVEQAEVEKKEIIYSERKGTVDEYAQIHFEDSLNGGPAVVPVNTDNDSKASNFLT</sequence>
<reference evidence="2" key="2">
    <citation type="submission" date="2025-08" db="UniProtKB">
        <authorList>
            <consortium name="RefSeq"/>
        </authorList>
    </citation>
    <scope>IDENTIFICATION</scope>
    <source>
        <tissue evidence="2">Etiolated seedlings</tissue>
    </source>
</reference>
<dbReference type="RefSeq" id="XP_027188962.1">
    <property type="nucleotide sequence ID" value="XM_027333161.1"/>
</dbReference>
<evidence type="ECO:0000313" key="2">
    <source>
        <dbReference type="RefSeq" id="XP_027188962.1"/>
    </source>
</evidence>
<dbReference type="PANTHER" id="PTHR32343:SF29">
    <property type="entry name" value="RNA-BINDING (RRM_RBD_RNP MOTIFS) FAMILY PROTEIN"/>
    <property type="match status" value="1"/>
</dbReference>
<dbReference type="PANTHER" id="PTHR32343">
    <property type="entry name" value="SERINE/ARGININE-RICH SPLICING FACTOR"/>
    <property type="match status" value="1"/>
</dbReference>
<protein>
    <submittedName>
        <fullName evidence="2">Binding partner of ACD11 1-like isoform X2</fullName>
    </submittedName>
</protein>
<proteinExistence type="predicted"/>
<dbReference type="Proteomes" id="UP000087171">
    <property type="component" value="Chromosome Ca4"/>
</dbReference>